<feature type="region of interest" description="Disordered" evidence="1">
    <location>
        <begin position="87"/>
        <end position="106"/>
    </location>
</feature>
<feature type="compositionally biased region" description="Low complexity" evidence="1">
    <location>
        <begin position="143"/>
        <end position="153"/>
    </location>
</feature>
<comment type="caution">
    <text evidence="2">The sequence shown here is derived from an EMBL/GenBank/DDBJ whole genome shotgun (WGS) entry which is preliminary data.</text>
</comment>
<feature type="region of interest" description="Disordered" evidence="1">
    <location>
        <begin position="115"/>
        <end position="210"/>
    </location>
</feature>
<feature type="compositionally biased region" description="Polar residues" evidence="1">
    <location>
        <begin position="161"/>
        <end position="175"/>
    </location>
</feature>
<dbReference type="EMBL" id="PEZZ01000017">
    <property type="protein sequence ID" value="PIS05189.1"/>
    <property type="molecule type" value="Genomic_DNA"/>
</dbReference>
<proteinExistence type="predicted"/>
<gene>
    <name evidence="2" type="ORF">COT81_02520</name>
</gene>
<organism evidence="2 3">
    <name type="scientific">Candidatus Buchananbacteria bacterium CG10_big_fil_rev_8_21_14_0_10_42_9</name>
    <dbReference type="NCBI Taxonomy" id="1974526"/>
    <lineage>
        <taxon>Bacteria</taxon>
        <taxon>Candidatus Buchananiibacteriota</taxon>
    </lineage>
</organism>
<evidence type="ECO:0000313" key="3">
    <source>
        <dbReference type="Proteomes" id="UP000230935"/>
    </source>
</evidence>
<dbReference type="AlphaFoldDB" id="A0A2H0W1E9"/>
<reference evidence="3" key="1">
    <citation type="submission" date="2017-09" db="EMBL/GenBank/DDBJ databases">
        <title>Depth-based differentiation of microbial function through sediment-hosted aquifers and enrichment of novel symbionts in the deep terrestrial subsurface.</title>
        <authorList>
            <person name="Probst A.J."/>
            <person name="Ladd B."/>
            <person name="Jarett J.K."/>
            <person name="Geller-Mcgrath D.E."/>
            <person name="Sieber C.M.K."/>
            <person name="Emerson J.B."/>
            <person name="Anantharaman K."/>
            <person name="Thomas B.C."/>
            <person name="Malmstrom R."/>
            <person name="Stieglmeier M."/>
            <person name="Klingl A."/>
            <person name="Woyke T."/>
            <person name="Ryan C.M."/>
            <person name="Banfield J.F."/>
        </authorList>
    </citation>
    <scope>NUCLEOTIDE SEQUENCE [LARGE SCALE GENOMIC DNA]</scope>
</reference>
<accession>A0A2H0W1E9</accession>
<feature type="compositionally biased region" description="Basic and acidic residues" evidence="1">
    <location>
        <begin position="132"/>
        <end position="142"/>
    </location>
</feature>
<sequence length="210" mass="23054">MPKPSLSTTYGQAIKRISKGSGMPTQSFIKALGDEIPELKHSSYRPPSEHKIKAGLKKLEAKRAAGELSPTVERGLRKYGLHDISSTVRQSKNAARLTKADLADTSQDVKIEEQIAQESGGATRAADVSDPLAERHKTEFKSAARASAQAQNRKQPDFKTAQRQSYSSISDVPQKSQKKDELESPKPKIRIPGKNNLFVDEAELEDMDIG</sequence>
<feature type="compositionally biased region" description="Basic and acidic residues" evidence="1">
    <location>
        <begin position="177"/>
        <end position="186"/>
    </location>
</feature>
<name>A0A2H0W1E9_9BACT</name>
<evidence type="ECO:0000256" key="1">
    <source>
        <dbReference type="SAM" id="MobiDB-lite"/>
    </source>
</evidence>
<dbReference type="Proteomes" id="UP000230935">
    <property type="component" value="Unassembled WGS sequence"/>
</dbReference>
<evidence type="ECO:0000313" key="2">
    <source>
        <dbReference type="EMBL" id="PIS05189.1"/>
    </source>
</evidence>
<feature type="compositionally biased region" description="Acidic residues" evidence="1">
    <location>
        <begin position="200"/>
        <end position="210"/>
    </location>
</feature>
<protein>
    <submittedName>
        <fullName evidence="2">Uncharacterized protein</fullName>
    </submittedName>
</protein>